<evidence type="ECO:0000259" key="1">
    <source>
        <dbReference type="Pfam" id="PF12804"/>
    </source>
</evidence>
<protein>
    <recommendedName>
        <fullName evidence="1">MobA-like NTP transferase domain-containing protein</fullName>
    </recommendedName>
</protein>
<name>X0UKI7_9ZZZZ</name>
<dbReference type="EMBL" id="BARS01023801">
    <property type="protein sequence ID" value="GAG00873.1"/>
    <property type="molecule type" value="Genomic_DNA"/>
</dbReference>
<accession>X0UKI7</accession>
<sequence length="116" mass="12931">MADTQFLIMAGGSEQRWGQYLGVHKHLLPINGERLLDRTVRQLLAHGAHQITVVAKYPEYDVPGTQRVFPVDLDSGGAIASRDFWSETARTTVLFGDVFFTEDAIDRICAKGRIQA</sequence>
<dbReference type="InterPro" id="IPR025877">
    <property type="entry name" value="MobA-like_NTP_Trfase"/>
</dbReference>
<reference evidence="2" key="1">
    <citation type="journal article" date="2014" name="Front. Microbiol.">
        <title>High frequency of phylogenetically diverse reductive dehalogenase-homologous genes in deep subseafloor sedimentary metagenomes.</title>
        <authorList>
            <person name="Kawai M."/>
            <person name="Futagami T."/>
            <person name="Toyoda A."/>
            <person name="Takaki Y."/>
            <person name="Nishi S."/>
            <person name="Hori S."/>
            <person name="Arai W."/>
            <person name="Tsubouchi T."/>
            <person name="Morono Y."/>
            <person name="Uchiyama I."/>
            <person name="Ito T."/>
            <person name="Fujiyama A."/>
            <person name="Inagaki F."/>
            <person name="Takami H."/>
        </authorList>
    </citation>
    <scope>NUCLEOTIDE SEQUENCE</scope>
    <source>
        <strain evidence="2">Expedition CK06-06</strain>
    </source>
</reference>
<proteinExistence type="predicted"/>
<dbReference type="Pfam" id="PF12804">
    <property type="entry name" value="NTP_transf_3"/>
    <property type="match status" value="1"/>
</dbReference>
<feature type="domain" description="MobA-like NTP transferase" evidence="1">
    <location>
        <begin position="7"/>
        <end position="111"/>
    </location>
</feature>
<organism evidence="2">
    <name type="scientific">marine sediment metagenome</name>
    <dbReference type="NCBI Taxonomy" id="412755"/>
    <lineage>
        <taxon>unclassified sequences</taxon>
        <taxon>metagenomes</taxon>
        <taxon>ecological metagenomes</taxon>
    </lineage>
</organism>
<gene>
    <name evidence="2" type="ORF">S01H1_37872</name>
</gene>
<feature type="non-terminal residue" evidence="2">
    <location>
        <position position="116"/>
    </location>
</feature>
<dbReference type="Gene3D" id="3.90.550.10">
    <property type="entry name" value="Spore Coat Polysaccharide Biosynthesis Protein SpsA, Chain A"/>
    <property type="match status" value="1"/>
</dbReference>
<dbReference type="SUPFAM" id="SSF53448">
    <property type="entry name" value="Nucleotide-diphospho-sugar transferases"/>
    <property type="match status" value="1"/>
</dbReference>
<dbReference type="GO" id="GO:0016779">
    <property type="term" value="F:nucleotidyltransferase activity"/>
    <property type="evidence" value="ECO:0007669"/>
    <property type="project" value="UniProtKB-ARBA"/>
</dbReference>
<dbReference type="AlphaFoldDB" id="X0UKI7"/>
<comment type="caution">
    <text evidence="2">The sequence shown here is derived from an EMBL/GenBank/DDBJ whole genome shotgun (WGS) entry which is preliminary data.</text>
</comment>
<dbReference type="InterPro" id="IPR029044">
    <property type="entry name" value="Nucleotide-diphossugar_trans"/>
</dbReference>
<evidence type="ECO:0000313" key="2">
    <source>
        <dbReference type="EMBL" id="GAG00873.1"/>
    </source>
</evidence>